<evidence type="ECO:0000313" key="2">
    <source>
        <dbReference type="EMBL" id="DAG05899.1"/>
    </source>
</evidence>
<dbReference type="EMBL" id="BK016265">
    <property type="protein sequence ID" value="DAG05899.1"/>
    <property type="molecule type" value="Genomic_DNA"/>
</dbReference>
<organism evidence="2">
    <name type="scientific">Myoviridae sp. ctkfK18</name>
    <dbReference type="NCBI Taxonomy" id="2825165"/>
    <lineage>
        <taxon>Viruses</taxon>
        <taxon>Duplodnaviria</taxon>
        <taxon>Heunggongvirae</taxon>
        <taxon>Uroviricota</taxon>
        <taxon>Caudoviricetes</taxon>
    </lineage>
</organism>
<proteinExistence type="predicted"/>
<reference evidence="2" key="1">
    <citation type="journal article" date="2021" name="Proc. Natl. Acad. Sci. U.S.A.">
        <title>A Catalog of Tens of Thousands of Viruses from Human Metagenomes Reveals Hidden Associations with Chronic Diseases.</title>
        <authorList>
            <person name="Tisza M.J."/>
            <person name="Buck C.B."/>
        </authorList>
    </citation>
    <scope>NUCLEOTIDE SEQUENCE</scope>
    <source>
        <strain evidence="2">CtkfK18</strain>
    </source>
</reference>
<sequence>MLIILCIISLNSLLDSLAITFIWHSLCYKGQEKTLKNFGIPLICSYTIFFIIISMGVFGEC</sequence>
<keyword evidence="1" id="KW-1133">Transmembrane helix</keyword>
<name>A0A8S5VH08_9CAUD</name>
<feature type="transmembrane region" description="Helical" evidence="1">
    <location>
        <begin position="38"/>
        <end position="58"/>
    </location>
</feature>
<evidence type="ECO:0000256" key="1">
    <source>
        <dbReference type="SAM" id="Phobius"/>
    </source>
</evidence>
<keyword evidence="1" id="KW-0812">Transmembrane</keyword>
<accession>A0A8S5VH08</accession>
<protein>
    <submittedName>
        <fullName evidence="2">Uncharacterized protein</fullName>
    </submittedName>
</protein>
<keyword evidence="1" id="KW-0472">Membrane</keyword>